<dbReference type="PANTHER" id="PTHR43401">
    <property type="entry name" value="L-THREONINE 3-DEHYDROGENASE"/>
    <property type="match status" value="1"/>
</dbReference>
<dbReference type="Gene3D" id="3.90.180.10">
    <property type="entry name" value="Medium-chain alcohol dehydrogenases, catalytic domain"/>
    <property type="match status" value="1"/>
</dbReference>
<keyword evidence="7" id="KW-1185">Reference proteome</keyword>
<keyword evidence="2 4" id="KW-0862">Zinc</keyword>
<evidence type="ECO:0000256" key="2">
    <source>
        <dbReference type="ARBA" id="ARBA00022833"/>
    </source>
</evidence>
<dbReference type="InterPro" id="IPR002328">
    <property type="entry name" value="ADH_Zn_CS"/>
</dbReference>
<dbReference type="InterPro" id="IPR013149">
    <property type="entry name" value="ADH-like_C"/>
</dbReference>
<gene>
    <name evidence="6" type="ORF">NRP21_17465</name>
</gene>
<comment type="cofactor">
    <cofactor evidence="4">
        <name>Zn(2+)</name>
        <dbReference type="ChEBI" id="CHEBI:29105"/>
    </cofactor>
</comment>
<dbReference type="InterPro" id="IPR013154">
    <property type="entry name" value="ADH-like_N"/>
</dbReference>
<evidence type="ECO:0000313" key="7">
    <source>
        <dbReference type="Proteomes" id="UP001524642"/>
    </source>
</evidence>
<dbReference type="PANTHER" id="PTHR43401:SF2">
    <property type="entry name" value="L-THREONINE 3-DEHYDROGENASE"/>
    <property type="match status" value="1"/>
</dbReference>
<comment type="similarity">
    <text evidence="4">Belongs to the zinc-containing alcohol dehydrogenase family.</text>
</comment>
<sequence>MTNPTSTRILVKERTEHGGVALHERPLRPMGPQDVLVRVHRAAICGTDLHVYEWNDWAARNYRLPIPMGHELGGEVVATGELVTGLEPGMRVSAETHIACGHCRQCRANRRHTCLNLKLFSKQGLGCFSDHTVVPASALRRVPDDLPFRDASIMEPLGVGVRAAMEADLRGRNALVVGCGPIGLFTIAAARALGAARVIAADLHAYRRDLAARMGADAVIDPVATPLVQAAAEASGGEGIDAAIDASGNGRAIQDALSCLVPGGALILAGMPSAPVALDLAKDVIVREAQIRGIFGRLIDETWLATESLLRSGRLKVEPVLTHSFPLERFEEAFELAESGAAGKVMFEMA</sequence>
<dbReference type="InterPro" id="IPR011032">
    <property type="entry name" value="GroES-like_sf"/>
</dbReference>
<evidence type="ECO:0000259" key="5">
    <source>
        <dbReference type="SMART" id="SM00829"/>
    </source>
</evidence>
<dbReference type="Gene3D" id="3.40.50.720">
    <property type="entry name" value="NAD(P)-binding Rossmann-like Domain"/>
    <property type="match status" value="1"/>
</dbReference>
<accession>A0ABT1X6W4</accession>
<dbReference type="InterPro" id="IPR050129">
    <property type="entry name" value="Zn_alcohol_dh"/>
</dbReference>
<evidence type="ECO:0000313" key="6">
    <source>
        <dbReference type="EMBL" id="MCR0983847.1"/>
    </source>
</evidence>
<keyword evidence="1 4" id="KW-0479">Metal-binding</keyword>
<comment type="caution">
    <text evidence="6">The sequence shown here is derived from an EMBL/GenBank/DDBJ whole genome shotgun (WGS) entry which is preliminary data.</text>
</comment>
<keyword evidence="3" id="KW-0560">Oxidoreductase</keyword>
<dbReference type="Pfam" id="PF08240">
    <property type="entry name" value="ADH_N"/>
    <property type="match status" value="1"/>
</dbReference>
<dbReference type="SUPFAM" id="SSF50129">
    <property type="entry name" value="GroES-like"/>
    <property type="match status" value="1"/>
</dbReference>
<dbReference type="InterPro" id="IPR036291">
    <property type="entry name" value="NAD(P)-bd_dom_sf"/>
</dbReference>
<protein>
    <submittedName>
        <fullName evidence="6">Alcohol dehydrogenase catalytic domain-containing protein</fullName>
    </submittedName>
</protein>
<name>A0ABT1X6W4_9PROT</name>
<organism evidence="6 7">
    <name type="scientific">Roseomonas populi</name>
    <dbReference type="NCBI Taxonomy" id="3121582"/>
    <lineage>
        <taxon>Bacteria</taxon>
        <taxon>Pseudomonadati</taxon>
        <taxon>Pseudomonadota</taxon>
        <taxon>Alphaproteobacteria</taxon>
        <taxon>Acetobacterales</taxon>
        <taxon>Roseomonadaceae</taxon>
        <taxon>Roseomonas</taxon>
    </lineage>
</organism>
<dbReference type="Pfam" id="PF00107">
    <property type="entry name" value="ADH_zinc_N"/>
    <property type="match status" value="1"/>
</dbReference>
<evidence type="ECO:0000256" key="4">
    <source>
        <dbReference type="RuleBase" id="RU361277"/>
    </source>
</evidence>
<proteinExistence type="inferred from homology"/>
<evidence type="ECO:0000256" key="1">
    <source>
        <dbReference type="ARBA" id="ARBA00022723"/>
    </source>
</evidence>
<feature type="domain" description="Enoyl reductase (ER)" evidence="5">
    <location>
        <begin position="19"/>
        <end position="347"/>
    </location>
</feature>
<dbReference type="Proteomes" id="UP001524642">
    <property type="component" value="Unassembled WGS sequence"/>
</dbReference>
<dbReference type="RefSeq" id="WP_257717512.1">
    <property type="nucleotide sequence ID" value="NZ_JANJOU010000016.1"/>
</dbReference>
<dbReference type="SUPFAM" id="SSF51735">
    <property type="entry name" value="NAD(P)-binding Rossmann-fold domains"/>
    <property type="match status" value="1"/>
</dbReference>
<dbReference type="InterPro" id="IPR020843">
    <property type="entry name" value="ER"/>
</dbReference>
<dbReference type="PROSITE" id="PS00059">
    <property type="entry name" value="ADH_ZINC"/>
    <property type="match status" value="1"/>
</dbReference>
<dbReference type="EMBL" id="JANJOU010000016">
    <property type="protein sequence ID" value="MCR0983847.1"/>
    <property type="molecule type" value="Genomic_DNA"/>
</dbReference>
<reference evidence="6 7" key="1">
    <citation type="submission" date="2022-06" db="EMBL/GenBank/DDBJ databases">
        <title>Roseomonas CN29.</title>
        <authorList>
            <person name="Cheng Y."/>
            <person name="He X."/>
        </authorList>
    </citation>
    <scope>NUCLEOTIDE SEQUENCE [LARGE SCALE GENOMIC DNA]</scope>
    <source>
        <strain evidence="6 7">CN29</strain>
    </source>
</reference>
<evidence type="ECO:0000256" key="3">
    <source>
        <dbReference type="ARBA" id="ARBA00023002"/>
    </source>
</evidence>
<dbReference type="SMART" id="SM00829">
    <property type="entry name" value="PKS_ER"/>
    <property type="match status" value="1"/>
</dbReference>